<dbReference type="InterPro" id="IPR016193">
    <property type="entry name" value="Cytidine_deaminase-like"/>
</dbReference>
<comment type="cofactor">
    <cofactor evidence="8">
        <name>Zn(2+)</name>
        <dbReference type="ChEBI" id="CHEBI:29105"/>
    </cofactor>
    <text evidence="8">Binds 1 zinc ion per subunit.</text>
</comment>
<dbReference type="STRING" id="91360.SAMN05660330_01463"/>
<gene>
    <name evidence="8" type="primary">tadA</name>
    <name evidence="10" type="ORF">SAMN05660330_01463</name>
</gene>
<comment type="catalytic activity">
    <reaction evidence="7 8">
        <text>adenosine(34) in tRNA + H2O + H(+) = inosine(34) in tRNA + NH4(+)</text>
        <dbReference type="Rhea" id="RHEA:43168"/>
        <dbReference type="Rhea" id="RHEA-COMP:10373"/>
        <dbReference type="Rhea" id="RHEA-COMP:10374"/>
        <dbReference type="ChEBI" id="CHEBI:15377"/>
        <dbReference type="ChEBI" id="CHEBI:15378"/>
        <dbReference type="ChEBI" id="CHEBI:28938"/>
        <dbReference type="ChEBI" id="CHEBI:74411"/>
        <dbReference type="ChEBI" id="CHEBI:82852"/>
        <dbReference type="EC" id="3.5.4.33"/>
    </reaction>
</comment>
<dbReference type="InterPro" id="IPR028883">
    <property type="entry name" value="tRNA_aden_deaminase"/>
</dbReference>
<keyword evidence="6 8" id="KW-0862">Zinc</keyword>
<dbReference type="HAMAP" id="MF_00972">
    <property type="entry name" value="tRNA_aden_deaminase"/>
    <property type="match status" value="1"/>
</dbReference>
<keyword evidence="3 8" id="KW-0819">tRNA processing</keyword>
<evidence type="ECO:0000313" key="10">
    <source>
        <dbReference type="EMBL" id="SDO96604.1"/>
    </source>
</evidence>
<evidence type="ECO:0000256" key="4">
    <source>
        <dbReference type="ARBA" id="ARBA00022723"/>
    </source>
</evidence>
<dbReference type="Gene3D" id="3.40.140.10">
    <property type="entry name" value="Cytidine Deaminase, domain 2"/>
    <property type="match status" value="1"/>
</dbReference>
<name>A0A1H0NVC6_9BACT</name>
<dbReference type="Pfam" id="PF14437">
    <property type="entry name" value="MafB19-deam"/>
    <property type="match status" value="1"/>
</dbReference>
<organism evidence="10 11">
    <name type="scientific">Desulforhopalus singaporensis</name>
    <dbReference type="NCBI Taxonomy" id="91360"/>
    <lineage>
        <taxon>Bacteria</taxon>
        <taxon>Pseudomonadati</taxon>
        <taxon>Thermodesulfobacteriota</taxon>
        <taxon>Desulfobulbia</taxon>
        <taxon>Desulfobulbales</taxon>
        <taxon>Desulfocapsaceae</taxon>
        <taxon>Desulforhopalus</taxon>
    </lineage>
</organism>
<dbReference type="PANTHER" id="PTHR11079:SF202">
    <property type="entry name" value="TRNA-SPECIFIC ADENOSINE DEAMINASE"/>
    <property type="match status" value="1"/>
</dbReference>
<feature type="binding site" evidence="8">
    <location>
        <position position="87"/>
    </location>
    <ligand>
        <name>Zn(2+)</name>
        <dbReference type="ChEBI" id="CHEBI:29105"/>
        <note>catalytic</note>
    </ligand>
</feature>
<dbReference type="GO" id="GO:0052717">
    <property type="term" value="F:tRNA-specific adenosine-34 deaminase activity"/>
    <property type="evidence" value="ECO:0007669"/>
    <property type="project" value="UniProtKB-UniRule"/>
</dbReference>
<dbReference type="RefSeq" id="WP_281180508.1">
    <property type="nucleotide sequence ID" value="NZ_FNJI01000008.1"/>
</dbReference>
<evidence type="ECO:0000259" key="9">
    <source>
        <dbReference type="PROSITE" id="PS51747"/>
    </source>
</evidence>
<dbReference type="PROSITE" id="PS00903">
    <property type="entry name" value="CYT_DCMP_DEAMINASES_1"/>
    <property type="match status" value="1"/>
</dbReference>
<evidence type="ECO:0000256" key="3">
    <source>
        <dbReference type="ARBA" id="ARBA00022694"/>
    </source>
</evidence>
<evidence type="ECO:0000256" key="8">
    <source>
        <dbReference type="HAMAP-Rule" id="MF_00972"/>
    </source>
</evidence>
<dbReference type="EC" id="3.5.4.33" evidence="8"/>
<dbReference type="FunFam" id="3.40.140.10:FF:000005">
    <property type="entry name" value="tRNA-specific adenosine deaminase"/>
    <property type="match status" value="1"/>
</dbReference>
<comment type="function">
    <text evidence="8">Catalyzes the deamination of adenosine to inosine at the wobble position 34 of tRNA(Arg2).</text>
</comment>
<evidence type="ECO:0000256" key="7">
    <source>
        <dbReference type="ARBA" id="ARBA00048045"/>
    </source>
</evidence>
<comment type="similarity">
    <text evidence="1">Belongs to the cytidine and deoxycytidylate deaminase family. ADAT2 subfamily.</text>
</comment>
<proteinExistence type="inferred from homology"/>
<evidence type="ECO:0000256" key="6">
    <source>
        <dbReference type="ARBA" id="ARBA00022833"/>
    </source>
</evidence>
<dbReference type="EMBL" id="FNJI01000008">
    <property type="protein sequence ID" value="SDO96604.1"/>
    <property type="molecule type" value="Genomic_DNA"/>
</dbReference>
<dbReference type="InterPro" id="IPR016192">
    <property type="entry name" value="APOBEC/CMP_deaminase_Zn-bd"/>
</dbReference>
<dbReference type="GO" id="GO:0002100">
    <property type="term" value="P:tRNA wobble adenosine to inosine editing"/>
    <property type="evidence" value="ECO:0007669"/>
    <property type="project" value="UniProtKB-UniRule"/>
</dbReference>
<dbReference type="CDD" id="cd01285">
    <property type="entry name" value="nucleoside_deaminase"/>
    <property type="match status" value="1"/>
</dbReference>
<dbReference type="SUPFAM" id="SSF53927">
    <property type="entry name" value="Cytidine deaminase-like"/>
    <property type="match status" value="1"/>
</dbReference>
<reference evidence="10 11" key="1">
    <citation type="submission" date="2016-10" db="EMBL/GenBank/DDBJ databases">
        <authorList>
            <person name="de Groot N.N."/>
        </authorList>
    </citation>
    <scope>NUCLEOTIDE SEQUENCE [LARGE SCALE GENOMIC DNA]</scope>
    <source>
        <strain evidence="10 11">DSM 12130</strain>
    </source>
</reference>
<evidence type="ECO:0000256" key="2">
    <source>
        <dbReference type="ARBA" id="ARBA00011738"/>
    </source>
</evidence>
<comment type="subunit">
    <text evidence="2 8">Homodimer.</text>
</comment>
<dbReference type="NCBIfam" id="NF008113">
    <property type="entry name" value="PRK10860.1"/>
    <property type="match status" value="1"/>
</dbReference>
<dbReference type="Proteomes" id="UP000199073">
    <property type="component" value="Unassembled WGS sequence"/>
</dbReference>
<feature type="binding site" evidence="8">
    <location>
        <position position="54"/>
    </location>
    <ligand>
        <name>Zn(2+)</name>
        <dbReference type="ChEBI" id="CHEBI:29105"/>
        <note>catalytic</note>
    </ligand>
</feature>
<feature type="active site" description="Proton donor" evidence="8">
    <location>
        <position position="56"/>
    </location>
</feature>
<feature type="binding site" evidence="8">
    <location>
        <position position="84"/>
    </location>
    <ligand>
        <name>Zn(2+)</name>
        <dbReference type="ChEBI" id="CHEBI:29105"/>
        <note>catalytic</note>
    </ligand>
</feature>
<dbReference type="PANTHER" id="PTHR11079">
    <property type="entry name" value="CYTOSINE DEAMINASE FAMILY MEMBER"/>
    <property type="match status" value="1"/>
</dbReference>
<dbReference type="PROSITE" id="PS51747">
    <property type="entry name" value="CYT_DCMP_DEAMINASES_2"/>
    <property type="match status" value="1"/>
</dbReference>
<sequence length="160" mass="17281">MATPDEKWMHLAIEQAKKSAVIGEVPVGAVLVKDGQLLSAAGNCPISLHDPTAHAEIRALRMASEKIGNYRLVGTTLYVTLEPCIMCMGAIVHSRVSRLVYGASDPKTGAADSVYRIGSDGKLNHRLEIAGGVQEAECGSLLKDFFKSRRCGQKNDRCRN</sequence>
<keyword evidence="4 8" id="KW-0479">Metal-binding</keyword>
<keyword evidence="11" id="KW-1185">Reference proteome</keyword>
<evidence type="ECO:0000256" key="1">
    <source>
        <dbReference type="ARBA" id="ARBA00010669"/>
    </source>
</evidence>
<evidence type="ECO:0000313" key="11">
    <source>
        <dbReference type="Proteomes" id="UP000199073"/>
    </source>
</evidence>
<evidence type="ECO:0000256" key="5">
    <source>
        <dbReference type="ARBA" id="ARBA00022801"/>
    </source>
</evidence>
<dbReference type="GO" id="GO:0008270">
    <property type="term" value="F:zinc ion binding"/>
    <property type="evidence" value="ECO:0007669"/>
    <property type="project" value="UniProtKB-UniRule"/>
</dbReference>
<protein>
    <recommendedName>
        <fullName evidence="8">tRNA-specific adenosine deaminase</fullName>
        <ecNumber evidence="8">3.5.4.33</ecNumber>
    </recommendedName>
</protein>
<dbReference type="InterPro" id="IPR058535">
    <property type="entry name" value="MafB19-deam"/>
</dbReference>
<dbReference type="AlphaFoldDB" id="A0A1H0NVC6"/>
<dbReference type="InterPro" id="IPR002125">
    <property type="entry name" value="CMP_dCMP_dom"/>
</dbReference>
<keyword evidence="5 8" id="KW-0378">Hydrolase</keyword>
<feature type="domain" description="CMP/dCMP-type deaminase" evidence="9">
    <location>
        <begin position="3"/>
        <end position="130"/>
    </location>
</feature>
<accession>A0A1H0NVC6</accession>